<gene>
    <name evidence="2" type="ORF">MVEN_01622900</name>
</gene>
<dbReference type="InterPro" id="IPR053137">
    <property type="entry name" value="NLR-like"/>
</dbReference>
<name>A0A8H7CRW7_9AGAR</name>
<dbReference type="AlphaFoldDB" id="A0A8H7CRW7"/>
<evidence type="ECO:0008006" key="4">
    <source>
        <dbReference type="Google" id="ProtNLM"/>
    </source>
</evidence>
<dbReference type="Proteomes" id="UP000620124">
    <property type="component" value="Unassembled WGS sequence"/>
</dbReference>
<evidence type="ECO:0000256" key="1">
    <source>
        <dbReference type="SAM" id="MobiDB-lite"/>
    </source>
</evidence>
<evidence type="ECO:0000313" key="2">
    <source>
        <dbReference type="EMBL" id="KAF7346002.1"/>
    </source>
</evidence>
<feature type="compositionally biased region" description="Polar residues" evidence="1">
    <location>
        <begin position="345"/>
        <end position="355"/>
    </location>
</feature>
<evidence type="ECO:0000313" key="3">
    <source>
        <dbReference type="Proteomes" id="UP000620124"/>
    </source>
</evidence>
<dbReference type="Pfam" id="PF13424">
    <property type="entry name" value="TPR_12"/>
    <property type="match status" value="3"/>
</dbReference>
<feature type="compositionally biased region" description="Acidic residues" evidence="1">
    <location>
        <begin position="331"/>
        <end position="344"/>
    </location>
</feature>
<reference evidence="2" key="1">
    <citation type="submission" date="2020-05" db="EMBL/GenBank/DDBJ databases">
        <title>Mycena genomes resolve the evolution of fungal bioluminescence.</title>
        <authorList>
            <person name="Tsai I.J."/>
        </authorList>
    </citation>
    <scope>NUCLEOTIDE SEQUENCE</scope>
    <source>
        <strain evidence="2">CCC161011</strain>
    </source>
</reference>
<dbReference type="EMBL" id="JACAZI010000013">
    <property type="protein sequence ID" value="KAF7346002.1"/>
    <property type="molecule type" value="Genomic_DNA"/>
</dbReference>
<dbReference type="PANTHER" id="PTHR46082">
    <property type="entry name" value="ATP/GTP-BINDING PROTEIN-RELATED"/>
    <property type="match status" value="1"/>
</dbReference>
<dbReference type="InterPro" id="IPR011990">
    <property type="entry name" value="TPR-like_helical_dom_sf"/>
</dbReference>
<accession>A0A8H7CRW7</accession>
<feature type="compositionally biased region" description="Polar residues" evidence="1">
    <location>
        <begin position="376"/>
        <end position="391"/>
    </location>
</feature>
<dbReference type="Pfam" id="PF13374">
    <property type="entry name" value="TPR_10"/>
    <property type="match status" value="1"/>
</dbReference>
<proteinExistence type="predicted"/>
<feature type="region of interest" description="Disordered" evidence="1">
    <location>
        <begin position="322"/>
        <end position="400"/>
    </location>
</feature>
<dbReference type="PANTHER" id="PTHR46082:SF6">
    <property type="entry name" value="AAA+ ATPASE DOMAIN-CONTAINING PROTEIN-RELATED"/>
    <property type="match status" value="1"/>
</dbReference>
<sequence length="762" mass="84167">MATSLALISWDPDAMKAVAKLDENSRPDGDRWALIRNAILSPSPGRTLDRVYTSLGKVLEKQANKAARESSSVQLQAFKDIVDLATLFPGIRVVFLRSNCLGNATSVDAISALWDRSTGSPDQDWNFWKILAATCLMERNTSAEIEGGSISDLSNCQQEGLSMVERLLVRHDCSDSQHSSALCIRYLGGILGFPGFWQDMGKIHSYVGNKSCSKLVRVLKDIGVDVLTLGPISDEPPFDYEGVDFLATNLLTGVLGWFKKLDRDDWAKQLWYESFMELLQLLRSPRAAELVPYSSACATNSFEEISPTVYKDAELKLMVDGENRTTYTPDENCDDSLADLDYEDNPSTGVHSSMSDQDEGQIPVSMHDENDPQYLGSETSSLGAGQSTLSTSDEESYDSDAQVDVHEFYRGPDFGHASNACGDQNVHNLGTVVFTGASVPNPTPYPSLDTRRKRAEDLKMVLLENQRDLGNDHPDTLTAMANLASTYYNLGQYMAARDLQVVVLEKRKVFLGDADPLTLHSMCALGVTYRNLGQFKEAESLKVQALEKEREVLGEDHPDTLHTMDNLAITYTELGRLAESESLTLQVLEKRREVLGENNLQTLRSMGNLVSIYEGLGQLAEAESLIVQVLEKRKLILGESHPDTLWAMVDLAVINLDCGRLNAAEELLTAAVGKQQKVLGDDHPYTVGTLNRLAGIYSKQGQFEKAEGLRVAILERRSRILGKNHPGTQRAMHNLAATYRDLQKVQEAEELEALLGDEDLGT</sequence>
<dbReference type="Gene3D" id="1.25.40.10">
    <property type="entry name" value="Tetratricopeptide repeat domain"/>
    <property type="match status" value="2"/>
</dbReference>
<dbReference type="OrthoDB" id="771227at2759"/>
<comment type="caution">
    <text evidence="2">The sequence shown here is derived from an EMBL/GenBank/DDBJ whole genome shotgun (WGS) entry which is preliminary data.</text>
</comment>
<dbReference type="SUPFAM" id="SSF48452">
    <property type="entry name" value="TPR-like"/>
    <property type="match status" value="2"/>
</dbReference>
<protein>
    <recommendedName>
        <fullName evidence="4">Kinesin light chain</fullName>
    </recommendedName>
</protein>
<organism evidence="2 3">
    <name type="scientific">Mycena venus</name>
    <dbReference type="NCBI Taxonomy" id="2733690"/>
    <lineage>
        <taxon>Eukaryota</taxon>
        <taxon>Fungi</taxon>
        <taxon>Dikarya</taxon>
        <taxon>Basidiomycota</taxon>
        <taxon>Agaricomycotina</taxon>
        <taxon>Agaricomycetes</taxon>
        <taxon>Agaricomycetidae</taxon>
        <taxon>Agaricales</taxon>
        <taxon>Marasmiineae</taxon>
        <taxon>Mycenaceae</taxon>
        <taxon>Mycena</taxon>
    </lineage>
</organism>
<keyword evidence="3" id="KW-1185">Reference proteome</keyword>